<evidence type="ECO:0000313" key="2">
    <source>
        <dbReference type="EMBL" id="MDQ0428906.1"/>
    </source>
</evidence>
<sequence>MERKNIVFLINEFNNHGGAQRVASILTEEFMRDGHNVSILSVNQQKKAPSYFSKEVPVTLIHKDDYRPPAAIELSSNLKQGKLIKVSKEVNRRYRLQKQRADVKKFFEAFGDEEVFVIAIQVYGMQWMQPVLYQKNIKVIGQSHESVAAARSSQRYKRILSHYRQVSKFLLLTQKDEEHFKEAGFKNTGVMYNPSPFRHLTPPEILYNHKKIVSSGRLVAGKGFDVLIESFASVAEKIPGWTLHIYGEGPAEDSLQSLIRIFDLEERVFLEGQTEDIEASLREASFFVLSSKAEGLPMSLIEAQSCGLPCVSTDCAPGIREILTEYEDSLIAPVGDIHLLGRHIKRLAEDPELFYSYSRNAYENSLKFDKKVIKQQWYKLFEELGGRRDGQ</sequence>
<dbReference type="InterPro" id="IPR001296">
    <property type="entry name" value="Glyco_trans_1"/>
</dbReference>
<name>A0ABU0GU79_9BACL</name>
<dbReference type="RefSeq" id="WP_308787056.1">
    <property type="nucleotide sequence ID" value="NZ_JAUSWB010000004.1"/>
</dbReference>
<dbReference type="Gene3D" id="3.40.50.2000">
    <property type="entry name" value="Glycogen Phosphorylase B"/>
    <property type="match status" value="2"/>
</dbReference>
<dbReference type="EMBL" id="JAUSWB010000004">
    <property type="protein sequence ID" value="MDQ0428906.1"/>
    <property type="molecule type" value="Genomic_DNA"/>
</dbReference>
<accession>A0ABU0GU79</accession>
<evidence type="ECO:0000259" key="1">
    <source>
        <dbReference type="Pfam" id="PF00534"/>
    </source>
</evidence>
<dbReference type="PANTHER" id="PTHR12526">
    <property type="entry name" value="GLYCOSYLTRANSFERASE"/>
    <property type="match status" value="1"/>
</dbReference>
<evidence type="ECO:0000313" key="3">
    <source>
        <dbReference type="Proteomes" id="UP001241988"/>
    </source>
</evidence>
<comment type="caution">
    <text evidence="2">The sequence shown here is derived from an EMBL/GenBank/DDBJ whole genome shotgun (WGS) entry which is preliminary data.</text>
</comment>
<dbReference type="Proteomes" id="UP001241988">
    <property type="component" value="Unassembled WGS sequence"/>
</dbReference>
<dbReference type="Pfam" id="PF00534">
    <property type="entry name" value="Glycos_transf_1"/>
    <property type="match status" value="1"/>
</dbReference>
<protein>
    <submittedName>
        <fullName evidence="2">Glycosyltransferase involved in cell wall biosynthesis</fullName>
    </submittedName>
</protein>
<organism evidence="2 3">
    <name type="scientific">Planomicrobium stackebrandtii</name>
    <dbReference type="NCBI Taxonomy" id="253160"/>
    <lineage>
        <taxon>Bacteria</taxon>
        <taxon>Bacillati</taxon>
        <taxon>Bacillota</taxon>
        <taxon>Bacilli</taxon>
        <taxon>Bacillales</taxon>
        <taxon>Caryophanaceae</taxon>
        <taxon>Planomicrobium</taxon>
    </lineage>
</organism>
<proteinExistence type="predicted"/>
<dbReference type="SUPFAM" id="SSF53756">
    <property type="entry name" value="UDP-Glycosyltransferase/glycogen phosphorylase"/>
    <property type="match status" value="1"/>
</dbReference>
<keyword evidence="3" id="KW-1185">Reference proteome</keyword>
<feature type="domain" description="Glycosyl transferase family 1" evidence="1">
    <location>
        <begin position="209"/>
        <end position="363"/>
    </location>
</feature>
<gene>
    <name evidence="2" type="ORF">QOZ98_001733</name>
</gene>
<reference evidence="2 3" key="1">
    <citation type="submission" date="2023-07" db="EMBL/GenBank/DDBJ databases">
        <title>Genomic Encyclopedia of Type Strains, Phase IV (KMG-IV): sequencing the most valuable type-strain genomes for metagenomic binning, comparative biology and taxonomic classification.</title>
        <authorList>
            <person name="Goeker M."/>
        </authorList>
    </citation>
    <scope>NUCLEOTIDE SEQUENCE [LARGE SCALE GENOMIC DNA]</scope>
    <source>
        <strain evidence="2 3">DSM 16419</strain>
    </source>
</reference>